<name>A0A6A5QKW4_AMPQU</name>
<dbReference type="Proteomes" id="UP000800096">
    <property type="component" value="Unassembled WGS sequence"/>
</dbReference>
<evidence type="ECO:0000313" key="4">
    <source>
        <dbReference type="Proteomes" id="UP000800096"/>
    </source>
</evidence>
<dbReference type="InterPro" id="IPR036291">
    <property type="entry name" value="NAD(P)-bd_dom_sf"/>
</dbReference>
<gene>
    <name evidence="3" type="ORF">BDU57DRAFT_479066</name>
</gene>
<keyword evidence="4" id="KW-1185">Reference proteome</keyword>
<dbReference type="GO" id="GO:0000166">
    <property type="term" value="F:nucleotide binding"/>
    <property type="evidence" value="ECO:0007669"/>
    <property type="project" value="InterPro"/>
</dbReference>
<dbReference type="InterPro" id="IPR055080">
    <property type="entry name" value="Gal80p-like_C"/>
</dbReference>
<organism evidence="3 4">
    <name type="scientific">Ampelomyces quisqualis</name>
    <name type="common">Powdery mildew agent</name>
    <dbReference type="NCBI Taxonomy" id="50730"/>
    <lineage>
        <taxon>Eukaryota</taxon>
        <taxon>Fungi</taxon>
        <taxon>Dikarya</taxon>
        <taxon>Ascomycota</taxon>
        <taxon>Pezizomycotina</taxon>
        <taxon>Dothideomycetes</taxon>
        <taxon>Pleosporomycetidae</taxon>
        <taxon>Pleosporales</taxon>
        <taxon>Pleosporineae</taxon>
        <taxon>Phaeosphaeriaceae</taxon>
        <taxon>Ampelomyces</taxon>
    </lineage>
</organism>
<dbReference type="OrthoDB" id="64915at2759"/>
<dbReference type="SUPFAM" id="SSF55347">
    <property type="entry name" value="Glyceraldehyde-3-phosphate dehydrogenase-like, C-terminal domain"/>
    <property type="match status" value="1"/>
</dbReference>
<dbReference type="EMBL" id="ML979137">
    <property type="protein sequence ID" value="KAF1914717.1"/>
    <property type="molecule type" value="Genomic_DNA"/>
</dbReference>
<dbReference type="PANTHER" id="PTHR43708">
    <property type="entry name" value="CONSERVED EXPRESSED OXIDOREDUCTASE (EUROFUNG)"/>
    <property type="match status" value="1"/>
</dbReference>
<evidence type="ECO:0000259" key="1">
    <source>
        <dbReference type="Pfam" id="PF01408"/>
    </source>
</evidence>
<dbReference type="Gene3D" id="3.40.50.720">
    <property type="entry name" value="NAD(P)-binding Rossmann-like Domain"/>
    <property type="match status" value="1"/>
</dbReference>
<feature type="domain" description="Gfo/Idh/MocA-like oxidoreductase N-terminal" evidence="1">
    <location>
        <begin position="7"/>
        <end position="130"/>
    </location>
</feature>
<sequence>MPETPKRIGLIGLSAKGSWASQSHLEYLQKTDLYQISALQNSSKTSAEAAADKYELKNVATYDNPSAIASDGNVDIVAISVNVPEHYNLIKPALEAGKDVFSEWPLARNLAEAEELVQLAQKKGVKTMVGLQARQCPSIIKAKEIIAAGKLGKILGTTMYGHGLLFGAAVPENFLYCLPIEAGANILNIPFGHATDALCYVLGELKDISATLANLRPEHDLLGQDNKVKGKVQKTAHDYVSIVGRLADGGGVVNVTYAPDSSRTGRNFYWEINGTDGSLVLENPNAMGGHVQMFQPATIKLTIGNDTEEVQTEKAADISFNVGKAWDAWAGVGLDQGHSVTTWDDALVRHKMIDAIYRSAERGTRENYLQALLRSDVAGTVN</sequence>
<feature type="domain" description="Gal80p-like C-terminal" evidence="2">
    <location>
        <begin position="137"/>
        <end position="282"/>
    </location>
</feature>
<dbReference type="Pfam" id="PF01408">
    <property type="entry name" value="GFO_IDH_MocA"/>
    <property type="match status" value="1"/>
</dbReference>
<evidence type="ECO:0000259" key="2">
    <source>
        <dbReference type="Pfam" id="PF22685"/>
    </source>
</evidence>
<evidence type="ECO:0000313" key="3">
    <source>
        <dbReference type="EMBL" id="KAF1914717.1"/>
    </source>
</evidence>
<dbReference type="Pfam" id="PF22685">
    <property type="entry name" value="Gal80p_C-like"/>
    <property type="match status" value="1"/>
</dbReference>
<protein>
    <submittedName>
        <fullName evidence="3">NAD-binding Rossmann fold oxidoreductase family protein</fullName>
    </submittedName>
</protein>
<dbReference type="PANTHER" id="PTHR43708:SF1">
    <property type="entry name" value="GALACTOSE_LACTOSE METABOLISM REGULATORY PROTEIN GAL80"/>
    <property type="match status" value="1"/>
</dbReference>
<dbReference type="AlphaFoldDB" id="A0A6A5QKW4"/>
<dbReference type="Gene3D" id="3.30.360.10">
    <property type="entry name" value="Dihydrodipicolinate Reductase, domain 2"/>
    <property type="match status" value="1"/>
</dbReference>
<reference evidence="3" key="1">
    <citation type="journal article" date="2020" name="Stud. Mycol.">
        <title>101 Dothideomycetes genomes: a test case for predicting lifestyles and emergence of pathogens.</title>
        <authorList>
            <person name="Haridas S."/>
            <person name="Albert R."/>
            <person name="Binder M."/>
            <person name="Bloem J."/>
            <person name="Labutti K."/>
            <person name="Salamov A."/>
            <person name="Andreopoulos B."/>
            <person name="Baker S."/>
            <person name="Barry K."/>
            <person name="Bills G."/>
            <person name="Bluhm B."/>
            <person name="Cannon C."/>
            <person name="Castanera R."/>
            <person name="Culley D."/>
            <person name="Daum C."/>
            <person name="Ezra D."/>
            <person name="Gonzalez J."/>
            <person name="Henrissat B."/>
            <person name="Kuo A."/>
            <person name="Liang C."/>
            <person name="Lipzen A."/>
            <person name="Lutzoni F."/>
            <person name="Magnuson J."/>
            <person name="Mondo S."/>
            <person name="Nolan M."/>
            <person name="Ohm R."/>
            <person name="Pangilinan J."/>
            <person name="Park H.-J."/>
            <person name="Ramirez L."/>
            <person name="Alfaro M."/>
            <person name="Sun H."/>
            <person name="Tritt A."/>
            <person name="Yoshinaga Y."/>
            <person name="Zwiers L.-H."/>
            <person name="Turgeon B."/>
            <person name="Goodwin S."/>
            <person name="Spatafora J."/>
            <person name="Crous P."/>
            <person name="Grigoriev I."/>
        </authorList>
    </citation>
    <scope>NUCLEOTIDE SEQUENCE</scope>
    <source>
        <strain evidence="3">HMLAC05119</strain>
    </source>
</reference>
<dbReference type="InterPro" id="IPR000683">
    <property type="entry name" value="Gfo/Idh/MocA-like_OxRdtase_N"/>
</dbReference>
<accession>A0A6A5QKW4</accession>
<dbReference type="InterPro" id="IPR051317">
    <property type="entry name" value="Gfo/Idh/MocA_oxidoreduct"/>
</dbReference>
<dbReference type="SUPFAM" id="SSF51735">
    <property type="entry name" value="NAD(P)-binding Rossmann-fold domains"/>
    <property type="match status" value="1"/>
</dbReference>
<proteinExistence type="predicted"/>